<dbReference type="AlphaFoldDB" id="A0A151LY91"/>
<organism evidence="1 2">
    <name type="scientific">Alligator mississippiensis</name>
    <name type="common">American alligator</name>
    <dbReference type="NCBI Taxonomy" id="8496"/>
    <lineage>
        <taxon>Eukaryota</taxon>
        <taxon>Metazoa</taxon>
        <taxon>Chordata</taxon>
        <taxon>Craniata</taxon>
        <taxon>Vertebrata</taxon>
        <taxon>Euteleostomi</taxon>
        <taxon>Archelosauria</taxon>
        <taxon>Archosauria</taxon>
        <taxon>Crocodylia</taxon>
        <taxon>Alligatoridae</taxon>
        <taxon>Alligatorinae</taxon>
        <taxon>Alligator</taxon>
    </lineage>
</organism>
<evidence type="ECO:0000313" key="1">
    <source>
        <dbReference type="EMBL" id="KYO17221.1"/>
    </source>
</evidence>
<reference evidence="1 2" key="1">
    <citation type="journal article" date="2012" name="Genome Biol.">
        <title>Sequencing three crocodilian genomes to illuminate the evolution of archosaurs and amniotes.</title>
        <authorList>
            <person name="St John J.A."/>
            <person name="Braun E.L."/>
            <person name="Isberg S.R."/>
            <person name="Miles L.G."/>
            <person name="Chong A.Y."/>
            <person name="Gongora J."/>
            <person name="Dalzell P."/>
            <person name="Moran C."/>
            <person name="Bed'hom B."/>
            <person name="Abzhanov A."/>
            <person name="Burgess S.C."/>
            <person name="Cooksey A.M."/>
            <person name="Castoe T.A."/>
            <person name="Crawford N.G."/>
            <person name="Densmore L.D."/>
            <person name="Drew J.C."/>
            <person name="Edwards S.V."/>
            <person name="Faircloth B.C."/>
            <person name="Fujita M.K."/>
            <person name="Greenwold M.J."/>
            <person name="Hoffmann F.G."/>
            <person name="Howard J.M."/>
            <person name="Iguchi T."/>
            <person name="Janes D.E."/>
            <person name="Khan S.Y."/>
            <person name="Kohno S."/>
            <person name="de Koning A.J."/>
            <person name="Lance S.L."/>
            <person name="McCarthy F.M."/>
            <person name="McCormack J.E."/>
            <person name="Merchant M.E."/>
            <person name="Peterson D.G."/>
            <person name="Pollock D.D."/>
            <person name="Pourmand N."/>
            <person name="Raney B.J."/>
            <person name="Roessler K.A."/>
            <person name="Sanford J.R."/>
            <person name="Sawyer R.H."/>
            <person name="Schmidt C.J."/>
            <person name="Triplett E.W."/>
            <person name="Tuberville T.D."/>
            <person name="Venegas-Anaya M."/>
            <person name="Howard J.T."/>
            <person name="Jarvis E.D."/>
            <person name="Guillette L.J.Jr."/>
            <person name="Glenn T.C."/>
            <person name="Green R.E."/>
            <person name="Ray D.A."/>
        </authorList>
    </citation>
    <scope>NUCLEOTIDE SEQUENCE [LARGE SCALE GENOMIC DNA]</scope>
    <source>
        <strain evidence="1">KSC_2009_1</strain>
    </source>
</reference>
<evidence type="ECO:0000313" key="2">
    <source>
        <dbReference type="Proteomes" id="UP000050525"/>
    </source>
</evidence>
<protein>
    <submittedName>
        <fullName evidence="1">Uncharacterized protein</fullName>
    </submittedName>
</protein>
<gene>
    <name evidence="1" type="ORF">Y1Q_0005144</name>
</gene>
<sequence>MVHKLQWIDHTSLDPRYQIFPWKQSVSISFTHLSAAIFLWMQSELLISRPTIGQMIQNEYCDGDQMVQKD</sequence>
<name>A0A151LY91_ALLMI</name>
<dbReference type="EMBL" id="AKHW03007048">
    <property type="protein sequence ID" value="KYO17221.1"/>
    <property type="molecule type" value="Genomic_DNA"/>
</dbReference>
<keyword evidence="2" id="KW-1185">Reference proteome</keyword>
<proteinExistence type="predicted"/>
<dbReference type="Proteomes" id="UP000050525">
    <property type="component" value="Unassembled WGS sequence"/>
</dbReference>
<comment type="caution">
    <text evidence="1">The sequence shown here is derived from an EMBL/GenBank/DDBJ whole genome shotgun (WGS) entry which is preliminary data.</text>
</comment>
<accession>A0A151LY91</accession>